<dbReference type="InterPro" id="IPR017824">
    <property type="entry name" value="Aminodeoxychorismate_lyase_IV"/>
</dbReference>
<dbReference type="InterPro" id="IPR036038">
    <property type="entry name" value="Aminotransferase-like"/>
</dbReference>
<dbReference type="EMBL" id="JBHSUS010000001">
    <property type="protein sequence ID" value="MFC6440044.1"/>
    <property type="molecule type" value="Genomic_DNA"/>
</dbReference>
<evidence type="ECO:0000313" key="11">
    <source>
        <dbReference type="EMBL" id="MFC6440044.1"/>
    </source>
</evidence>
<evidence type="ECO:0000256" key="9">
    <source>
        <dbReference type="ARBA" id="ARBA00049529"/>
    </source>
</evidence>
<comment type="subunit">
    <text evidence="3">Homodimer.</text>
</comment>
<sequence length="266" mass="29591">MIINGIQTSTLDANDRAIHYGDGHFTTLLVKNGQPRLWDYHLMRLQAANQRLFINPLDWAALTQQVSQQASLHSLAVLKVIITRGMGGRGYAPGSDANPTWIISVHDFPGHYPQWQQTGITMGVSTLSLGHQPLLAGLKSLNRLEQVLIKQQAMAMPWDDVLVCDVDGMLVESSAANLFWCRDGQWYTPDLAFCGIEGVMRNRVLSYFYDINQKVTQVRARPDILHDAEAVFVCNSLMELVPVREIDGVSYDITPVLALQEALCAG</sequence>
<evidence type="ECO:0000256" key="8">
    <source>
        <dbReference type="ARBA" id="ARBA00035676"/>
    </source>
</evidence>
<dbReference type="RefSeq" id="WP_254426512.1">
    <property type="nucleotide sequence ID" value="NZ_JBHSUS010000001.1"/>
</dbReference>
<evidence type="ECO:0000256" key="1">
    <source>
        <dbReference type="ARBA" id="ARBA00001933"/>
    </source>
</evidence>
<evidence type="ECO:0000256" key="10">
    <source>
        <dbReference type="NCBIfam" id="TIGR03461"/>
    </source>
</evidence>
<comment type="caution">
    <text evidence="11">The sequence shown here is derived from an EMBL/GenBank/DDBJ whole genome shotgun (WGS) entry which is preliminary data.</text>
</comment>
<keyword evidence="12" id="KW-1185">Reference proteome</keyword>
<comment type="pathway">
    <text evidence="7">Cofactor biosynthesis; tetrahydrofolate biosynthesis; 4-aminobenzoate from chorismate: step 2/2.</text>
</comment>
<organism evidence="11 12">
    <name type="scientific">Pseudobowmanella zhangzhouensis</name>
    <dbReference type="NCBI Taxonomy" id="1537679"/>
    <lineage>
        <taxon>Bacteria</taxon>
        <taxon>Pseudomonadati</taxon>
        <taxon>Pseudomonadota</taxon>
        <taxon>Gammaproteobacteria</taxon>
        <taxon>Alteromonadales</taxon>
        <taxon>Alteromonadaceae</taxon>
    </lineage>
</organism>
<dbReference type="InterPro" id="IPR050571">
    <property type="entry name" value="Class-IV_PLP-Dep_Aminotrnsfr"/>
</dbReference>
<dbReference type="GO" id="GO:0008696">
    <property type="term" value="F:4-amino-4-deoxychorismate lyase activity"/>
    <property type="evidence" value="ECO:0007669"/>
    <property type="project" value="UniProtKB-EC"/>
</dbReference>
<reference evidence="12" key="1">
    <citation type="journal article" date="2019" name="Int. J. Syst. Evol. Microbiol.">
        <title>The Global Catalogue of Microorganisms (GCM) 10K type strain sequencing project: providing services to taxonomists for standard genome sequencing and annotation.</title>
        <authorList>
            <consortium name="The Broad Institute Genomics Platform"/>
            <consortium name="The Broad Institute Genome Sequencing Center for Infectious Disease"/>
            <person name="Wu L."/>
            <person name="Ma J."/>
        </authorList>
    </citation>
    <scope>NUCLEOTIDE SEQUENCE [LARGE SCALE GENOMIC DNA]</scope>
    <source>
        <strain evidence="12">CGMCC 1.16031</strain>
    </source>
</reference>
<dbReference type="NCBIfam" id="NF004761">
    <property type="entry name" value="PRK06092.1"/>
    <property type="match status" value="1"/>
</dbReference>
<evidence type="ECO:0000256" key="6">
    <source>
        <dbReference type="ARBA" id="ARBA00023239"/>
    </source>
</evidence>
<dbReference type="InterPro" id="IPR043131">
    <property type="entry name" value="BCAT-like_N"/>
</dbReference>
<evidence type="ECO:0000256" key="5">
    <source>
        <dbReference type="ARBA" id="ARBA00022909"/>
    </source>
</evidence>
<dbReference type="InterPro" id="IPR001544">
    <property type="entry name" value="Aminotrans_IV"/>
</dbReference>
<dbReference type="Gene3D" id="3.20.10.10">
    <property type="entry name" value="D-amino Acid Aminotransferase, subunit A, domain 2"/>
    <property type="match status" value="1"/>
</dbReference>
<evidence type="ECO:0000256" key="4">
    <source>
        <dbReference type="ARBA" id="ARBA00022898"/>
    </source>
</evidence>
<comment type="catalytic activity">
    <reaction evidence="9">
        <text>4-amino-4-deoxychorismate = 4-aminobenzoate + pyruvate + H(+)</text>
        <dbReference type="Rhea" id="RHEA:16201"/>
        <dbReference type="ChEBI" id="CHEBI:15361"/>
        <dbReference type="ChEBI" id="CHEBI:15378"/>
        <dbReference type="ChEBI" id="CHEBI:17836"/>
        <dbReference type="ChEBI" id="CHEBI:58406"/>
        <dbReference type="EC" id="4.1.3.38"/>
    </reaction>
</comment>
<protein>
    <recommendedName>
        <fullName evidence="8 10">Aminodeoxychorismate lyase</fullName>
        <ecNumber evidence="8 10">4.1.3.38</ecNumber>
    </recommendedName>
</protein>
<dbReference type="CDD" id="cd01559">
    <property type="entry name" value="ADCL_like"/>
    <property type="match status" value="1"/>
</dbReference>
<keyword evidence="4" id="KW-0663">Pyridoxal phosphate</keyword>
<gene>
    <name evidence="11" type="primary">pabC</name>
    <name evidence="11" type="ORF">ACFP85_07775</name>
</gene>
<proteinExistence type="inferred from homology"/>
<dbReference type="NCBIfam" id="TIGR03461">
    <property type="entry name" value="pabC_Proteo"/>
    <property type="match status" value="1"/>
</dbReference>
<comment type="similarity">
    <text evidence="2">Belongs to the class-IV pyridoxal-phosphate-dependent aminotransferase family.</text>
</comment>
<name>A0ABW1XN16_9ALTE</name>
<comment type="cofactor">
    <cofactor evidence="1">
        <name>pyridoxal 5'-phosphate</name>
        <dbReference type="ChEBI" id="CHEBI:597326"/>
    </cofactor>
</comment>
<evidence type="ECO:0000256" key="7">
    <source>
        <dbReference type="ARBA" id="ARBA00035633"/>
    </source>
</evidence>
<dbReference type="PANTHER" id="PTHR42743:SF2">
    <property type="entry name" value="AMINODEOXYCHORISMATE LYASE"/>
    <property type="match status" value="1"/>
</dbReference>
<dbReference type="EC" id="4.1.3.38" evidence="8 10"/>
<evidence type="ECO:0000256" key="3">
    <source>
        <dbReference type="ARBA" id="ARBA00011738"/>
    </source>
</evidence>
<keyword evidence="5" id="KW-0289">Folate biosynthesis</keyword>
<dbReference type="Gene3D" id="3.30.470.10">
    <property type="match status" value="1"/>
</dbReference>
<evidence type="ECO:0000313" key="12">
    <source>
        <dbReference type="Proteomes" id="UP001596364"/>
    </source>
</evidence>
<keyword evidence="6 11" id="KW-0456">Lyase</keyword>
<dbReference type="InterPro" id="IPR043132">
    <property type="entry name" value="BCAT-like_C"/>
</dbReference>
<dbReference type="PANTHER" id="PTHR42743">
    <property type="entry name" value="AMINO-ACID AMINOTRANSFERASE"/>
    <property type="match status" value="1"/>
</dbReference>
<evidence type="ECO:0000256" key="2">
    <source>
        <dbReference type="ARBA" id="ARBA00009320"/>
    </source>
</evidence>
<dbReference type="Proteomes" id="UP001596364">
    <property type="component" value="Unassembled WGS sequence"/>
</dbReference>
<dbReference type="Pfam" id="PF01063">
    <property type="entry name" value="Aminotran_4"/>
    <property type="match status" value="1"/>
</dbReference>
<accession>A0ABW1XN16</accession>
<dbReference type="SUPFAM" id="SSF56752">
    <property type="entry name" value="D-aminoacid aminotransferase-like PLP-dependent enzymes"/>
    <property type="match status" value="1"/>
</dbReference>